<dbReference type="GO" id="GO:0005886">
    <property type="term" value="C:plasma membrane"/>
    <property type="evidence" value="ECO:0007669"/>
    <property type="project" value="UniProtKB-SubCell"/>
</dbReference>
<evidence type="ECO:0000256" key="3">
    <source>
        <dbReference type="ARBA" id="ARBA00022475"/>
    </source>
</evidence>
<dbReference type="InterPro" id="IPR025966">
    <property type="entry name" value="OppC_N"/>
</dbReference>
<proteinExistence type="inferred from homology"/>
<keyword evidence="6" id="KW-0571">Peptide transport</keyword>
<accession>A0A399G1L2</accession>
<dbReference type="SUPFAM" id="SSF161098">
    <property type="entry name" value="MetI-like"/>
    <property type="match status" value="1"/>
</dbReference>
<protein>
    <recommendedName>
        <fullName evidence="11">Oligopeptide transport system permease protein OppC</fullName>
    </recommendedName>
</protein>
<feature type="domain" description="ABC transmembrane type-1" evidence="13">
    <location>
        <begin position="98"/>
        <end position="288"/>
    </location>
</feature>
<evidence type="ECO:0000256" key="5">
    <source>
        <dbReference type="ARBA" id="ARBA00022692"/>
    </source>
</evidence>
<evidence type="ECO:0000313" key="14">
    <source>
        <dbReference type="EMBL" id="UOE18010.1"/>
    </source>
</evidence>
<organism evidence="14 15">
    <name type="scientific">Thermobifida halotolerans</name>
    <dbReference type="NCBI Taxonomy" id="483545"/>
    <lineage>
        <taxon>Bacteria</taxon>
        <taxon>Bacillati</taxon>
        <taxon>Actinomycetota</taxon>
        <taxon>Actinomycetes</taxon>
        <taxon>Streptosporangiales</taxon>
        <taxon>Nocardiopsidaceae</taxon>
        <taxon>Thermobifida</taxon>
    </lineage>
</organism>
<comment type="subcellular location">
    <subcellularLocation>
        <location evidence="1">Cell inner membrane</location>
        <topology evidence="1">Multi-pass membrane protein</topology>
    </subcellularLocation>
    <subcellularLocation>
        <location evidence="12">Cell membrane</location>
        <topology evidence="12">Multi-pass membrane protein</topology>
    </subcellularLocation>
</comment>
<keyword evidence="7" id="KW-0653">Protein transport</keyword>
<evidence type="ECO:0000256" key="6">
    <source>
        <dbReference type="ARBA" id="ARBA00022856"/>
    </source>
</evidence>
<feature type="transmembrane region" description="Helical" evidence="12">
    <location>
        <begin position="38"/>
        <end position="59"/>
    </location>
</feature>
<evidence type="ECO:0000256" key="4">
    <source>
        <dbReference type="ARBA" id="ARBA00022519"/>
    </source>
</evidence>
<keyword evidence="15" id="KW-1185">Reference proteome</keyword>
<dbReference type="InterPro" id="IPR000515">
    <property type="entry name" value="MetI-like"/>
</dbReference>
<reference evidence="14" key="1">
    <citation type="submission" date="2020-10" db="EMBL/GenBank/DDBJ databases">
        <title>De novo genome project of the cellulose decomposer Thermobifida halotolerans type strain.</title>
        <authorList>
            <person name="Nagy I."/>
            <person name="Horvath B."/>
            <person name="Kukolya J."/>
            <person name="Nagy I."/>
            <person name="Orsini M."/>
        </authorList>
    </citation>
    <scope>NUCLEOTIDE SEQUENCE</scope>
    <source>
        <strain evidence="14">DSM 44931</strain>
    </source>
</reference>
<evidence type="ECO:0000256" key="7">
    <source>
        <dbReference type="ARBA" id="ARBA00022927"/>
    </source>
</evidence>
<dbReference type="RefSeq" id="WP_068688625.1">
    <property type="nucleotide sequence ID" value="NZ_CP063196.1"/>
</dbReference>
<dbReference type="KEGG" id="thao:NI17_014225"/>
<feature type="transmembrane region" description="Helical" evidence="12">
    <location>
        <begin position="162"/>
        <end position="181"/>
    </location>
</feature>
<dbReference type="InterPro" id="IPR050366">
    <property type="entry name" value="BP-dependent_transpt_permease"/>
</dbReference>
<evidence type="ECO:0000256" key="9">
    <source>
        <dbReference type="ARBA" id="ARBA00023136"/>
    </source>
</evidence>
<evidence type="ECO:0000313" key="15">
    <source>
        <dbReference type="Proteomes" id="UP000265719"/>
    </source>
</evidence>
<dbReference type="Proteomes" id="UP000265719">
    <property type="component" value="Chromosome"/>
</dbReference>
<dbReference type="AlphaFoldDB" id="A0A399G1L2"/>
<keyword evidence="5 12" id="KW-0812">Transmembrane</keyword>
<dbReference type="PANTHER" id="PTHR43386">
    <property type="entry name" value="OLIGOPEPTIDE TRANSPORT SYSTEM PERMEASE PROTEIN APPC"/>
    <property type="match status" value="1"/>
</dbReference>
<dbReference type="InterPro" id="IPR035906">
    <property type="entry name" value="MetI-like_sf"/>
</dbReference>
<keyword evidence="8 12" id="KW-1133">Transmembrane helix</keyword>
<dbReference type="OrthoDB" id="6637947at2"/>
<comment type="similarity">
    <text evidence="10">Belongs to the binding-protein-dependent transport system permease family. OppBC subfamily.</text>
</comment>
<gene>
    <name evidence="14" type="ORF">NI17_014225</name>
</gene>
<dbReference type="PROSITE" id="PS50928">
    <property type="entry name" value="ABC_TM1"/>
    <property type="match status" value="1"/>
</dbReference>
<dbReference type="GO" id="GO:0055085">
    <property type="term" value="P:transmembrane transport"/>
    <property type="evidence" value="ECO:0007669"/>
    <property type="project" value="InterPro"/>
</dbReference>
<keyword evidence="2 12" id="KW-0813">Transport</keyword>
<name>A0A399G1L2_9ACTN</name>
<evidence type="ECO:0000256" key="8">
    <source>
        <dbReference type="ARBA" id="ARBA00022989"/>
    </source>
</evidence>
<evidence type="ECO:0000256" key="1">
    <source>
        <dbReference type="ARBA" id="ARBA00004429"/>
    </source>
</evidence>
<keyword evidence="4" id="KW-0997">Cell inner membrane</keyword>
<dbReference type="GO" id="GO:0015833">
    <property type="term" value="P:peptide transport"/>
    <property type="evidence" value="ECO:0007669"/>
    <property type="project" value="UniProtKB-KW"/>
</dbReference>
<feature type="transmembrane region" description="Helical" evidence="12">
    <location>
        <begin position="133"/>
        <end position="156"/>
    </location>
</feature>
<evidence type="ECO:0000256" key="11">
    <source>
        <dbReference type="ARBA" id="ARBA00072251"/>
    </source>
</evidence>
<dbReference type="PANTHER" id="PTHR43386:SF2">
    <property type="entry name" value="OLIGOPEPTIDE TRANSPORT SYSTEM PERMEASE PROTEIN OPPC"/>
    <property type="match status" value="1"/>
</dbReference>
<keyword evidence="9 12" id="KW-0472">Membrane</keyword>
<dbReference type="CDD" id="cd06261">
    <property type="entry name" value="TM_PBP2"/>
    <property type="match status" value="1"/>
</dbReference>
<keyword evidence="3" id="KW-1003">Cell membrane</keyword>
<dbReference type="Pfam" id="PF00528">
    <property type="entry name" value="BPD_transp_1"/>
    <property type="match status" value="1"/>
</dbReference>
<dbReference type="EMBL" id="CP063196">
    <property type="protein sequence ID" value="UOE18010.1"/>
    <property type="molecule type" value="Genomic_DNA"/>
</dbReference>
<dbReference type="Gene3D" id="1.10.3720.10">
    <property type="entry name" value="MetI-like"/>
    <property type="match status" value="1"/>
</dbReference>
<evidence type="ECO:0000256" key="12">
    <source>
        <dbReference type="RuleBase" id="RU363032"/>
    </source>
</evidence>
<evidence type="ECO:0000256" key="10">
    <source>
        <dbReference type="ARBA" id="ARBA00024202"/>
    </source>
</evidence>
<evidence type="ECO:0000256" key="2">
    <source>
        <dbReference type="ARBA" id="ARBA00022448"/>
    </source>
</evidence>
<dbReference type="Pfam" id="PF12911">
    <property type="entry name" value="OppC_N"/>
    <property type="match status" value="1"/>
</dbReference>
<feature type="transmembrane region" description="Helical" evidence="12">
    <location>
        <begin position="268"/>
        <end position="288"/>
    </location>
</feature>
<dbReference type="GO" id="GO:0015031">
    <property type="term" value="P:protein transport"/>
    <property type="evidence" value="ECO:0007669"/>
    <property type="project" value="UniProtKB-KW"/>
</dbReference>
<evidence type="ECO:0000259" key="13">
    <source>
        <dbReference type="PROSITE" id="PS50928"/>
    </source>
</evidence>
<sequence length="304" mass="32097">MSRPGQHTGPRAERGGGDPRLPGRWSPALHAALRRPGVLVGAGLLGLLALLAWLGPLAAPWDLTEHDHTSFLQPPSPRHWFGTDSTGRDLYVATLVGLRRSLVIGLLAAVLTTAVAVAVGTVAGYFPGRTDRLLTWLTDLAMVVPPLLVLAVLLPVAEKGGWIAFVLLLAAFGWMVTARMVRSATISLREHEYVRAARYMGASPAAVIARHILPNLSSLVIADVTVNVSAAIIAETSLSYFGLGVQPPDVSLGTLIADGTRHAVTHPWVFGFCTGLLVTLVLAVNLLGEGLRDALAPDSAAHRA</sequence>
<feature type="transmembrane region" description="Helical" evidence="12">
    <location>
        <begin position="102"/>
        <end position="126"/>
    </location>
</feature>